<dbReference type="OrthoDB" id="116921at2"/>
<gene>
    <name evidence="3" type="ORF">WA1_26785</name>
</gene>
<dbReference type="STRING" id="128403.WA1_26785"/>
<dbReference type="CDD" id="cd02224">
    <property type="entry name" value="cupin_SPO2919-like"/>
    <property type="match status" value="1"/>
</dbReference>
<sequence length="160" mass="18279">MSEVSKKLTLFRAEQIRQLPEQSMNHPLNSNSEIHGISLSDLVGFQRLGFHLIRIPPHKESFVYHSHQSEEEFVYILSGQGIAEIDGEEYEVGVGDFMGFPTPSVAHHLRNPFDEDLVYLSGGERHDIEIVDFPKLNKRVFFKSGKAQMVDVDKLDPLWS</sequence>
<proteinExistence type="predicted"/>
<dbReference type="InterPro" id="IPR013096">
    <property type="entry name" value="Cupin_2"/>
</dbReference>
<dbReference type="InterPro" id="IPR051610">
    <property type="entry name" value="GPI/OXD"/>
</dbReference>
<dbReference type="InterPro" id="IPR011051">
    <property type="entry name" value="RmlC_Cupin_sf"/>
</dbReference>
<dbReference type="AlphaFoldDB" id="A0A139X6V8"/>
<organism evidence="3 4">
    <name type="scientific">Scytonema hofmannii PCC 7110</name>
    <dbReference type="NCBI Taxonomy" id="128403"/>
    <lineage>
        <taxon>Bacteria</taxon>
        <taxon>Bacillati</taxon>
        <taxon>Cyanobacteriota</taxon>
        <taxon>Cyanophyceae</taxon>
        <taxon>Nostocales</taxon>
        <taxon>Scytonemataceae</taxon>
        <taxon>Scytonema</taxon>
    </lineage>
</organism>
<evidence type="ECO:0000313" key="4">
    <source>
        <dbReference type="Proteomes" id="UP000076925"/>
    </source>
</evidence>
<dbReference type="InterPro" id="IPR014710">
    <property type="entry name" value="RmlC-like_jellyroll"/>
</dbReference>
<evidence type="ECO:0000256" key="1">
    <source>
        <dbReference type="ARBA" id="ARBA00022723"/>
    </source>
</evidence>
<dbReference type="GO" id="GO:0046872">
    <property type="term" value="F:metal ion binding"/>
    <property type="evidence" value="ECO:0007669"/>
    <property type="project" value="UniProtKB-KW"/>
</dbReference>
<comment type="caution">
    <text evidence="3">The sequence shown here is derived from an EMBL/GenBank/DDBJ whole genome shotgun (WGS) entry which is preliminary data.</text>
</comment>
<dbReference type="RefSeq" id="WP_017749542.1">
    <property type="nucleotide sequence ID" value="NZ_KQ976354.1"/>
</dbReference>
<dbReference type="PANTHER" id="PTHR35848">
    <property type="entry name" value="OXALATE-BINDING PROTEIN"/>
    <property type="match status" value="1"/>
</dbReference>
<protein>
    <submittedName>
        <fullName evidence="3">Cupin</fullName>
    </submittedName>
</protein>
<evidence type="ECO:0000313" key="3">
    <source>
        <dbReference type="EMBL" id="KYC40420.1"/>
    </source>
</evidence>
<keyword evidence="4" id="KW-1185">Reference proteome</keyword>
<dbReference type="Proteomes" id="UP000076925">
    <property type="component" value="Unassembled WGS sequence"/>
</dbReference>
<reference evidence="3 4" key="1">
    <citation type="journal article" date="2013" name="Genome Biol. Evol.">
        <title>Genomes of Stigonematalean cyanobacteria (subsection V) and the evolution of oxygenic photosynthesis from prokaryotes to plastids.</title>
        <authorList>
            <person name="Dagan T."/>
            <person name="Roettger M."/>
            <person name="Stucken K."/>
            <person name="Landan G."/>
            <person name="Koch R."/>
            <person name="Major P."/>
            <person name="Gould S.B."/>
            <person name="Goremykin V.V."/>
            <person name="Rippka R."/>
            <person name="Tandeau de Marsac N."/>
            <person name="Gugger M."/>
            <person name="Lockhart P.J."/>
            <person name="Allen J.F."/>
            <person name="Brune I."/>
            <person name="Maus I."/>
            <person name="Puhler A."/>
            <person name="Martin W.F."/>
        </authorList>
    </citation>
    <scope>NUCLEOTIDE SEQUENCE [LARGE SCALE GENOMIC DNA]</scope>
    <source>
        <strain evidence="3 4">PCC 7110</strain>
    </source>
</reference>
<feature type="domain" description="Cupin type-2" evidence="2">
    <location>
        <begin position="52"/>
        <end position="121"/>
    </location>
</feature>
<dbReference type="EMBL" id="ANNX02000029">
    <property type="protein sequence ID" value="KYC40420.1"/>
    <property type="molecule type" value="Genomic_DNA"/>
</dbReference>
<keyword evidence="1" id="KW-0479">Metal-binding</keyword>
<dbReference type="SUPFAM" id="SSF51182">
    <property type="entry name" value="RmlC-like cupins"/>
    <property type="match status" value="1"/>
</dbReference>
<accession>A0A139X6V8</accession>
<name>A0A139X6V8_9CYAN</name>
<evidence type="ECO:0000259" key="2">
    <source>
        <dbReference type="Pfam" id="PF07883"/>
    </source>
</evidence>
<dbReference type="Pfam" id="PF07883">
    <property type="entry name" value="Cupin_2"/>
    <property type="match status" value="1"/>
</dbReference>
<dbReference type="Gene3D" id="2.60.120.10">
    <property type="entry name" value="Jelly Rolls"/>
    <property type="match status" value="1"/>
</dbReference>